<comment type="pathway">
    <text evidence="2">Protein modification; protein glycosylation.</text>
</comment>
<accession>A0A8J6B2U5</accession>
<comment type="catalytic activity">
    <reaction evidence="18">
        <text>beta-D-galactosyl-(1-&gt;4)-N-acetyl-D-glucosamine + GDP-beta-L-fucose = beta-D-galactosyl-(1-&gt;4)-[alpha-L-fucosyl-(1-&gt;3)]-N-acetyl-D-glucosamine + GDP + H(+)</text>
        <dbReference type="Rhea" id="RHEA:62824"/>
        <dbReference type="ChEBI" id="CHEBI:15378"/>
        <dbReference type="ChEBI" id="CHEBI:57273"/>
        <dbReference type="ChEBI" id="CHEBI:58189"/>
        <dbReference type="ChEBI" id="CHEBI:60152"/>
        <dbReference type="ChEBI" id="CHEBI:62287"/>
    </reaction>
    <physiologicalReaction direction="left-to-right" evidence="18">
        <dbReference type="Rhea" id="RHEA:62825"/>
    </physiologicalReaction>
</comment>
<evidence type="ECO:0000256" key="16">
    <source>
        <dbReference type="ARBA" id="ARBA00036468"/>
    </source>
</evidence>
<dbReference type="Proteomes" id="UP000770717">
    <property type="component" value="Unassembled WGS sequence"/>
</dbReference>
<dbReference type="PANTHER" id="PTHR11929:SF11">
    <property type="entry name" value="4-GALACTOSYL-N-ACETYLGLUCOSAMINIDE 3-ALPHA-L-FUCOSYLTRANSFERASE FUT5"/>
    <property type="match status" value="1"/>
</dbReference>
<evidence type="ECO:0000256" key="19">
    <source>
        <dbReference type="RuleBase" id="RU003832"/>
    </source>
</evidence>
<comment type="similarity">
    <text evidence="3 19">Belongs to the glycosyltransferase 10 family.</text>
</comment>
<feature type="domain" description="Fucosyltransferase N-terminal" evidence="22">
    <location>
        <begin position="39"/>
        <end position="144"/>
    </location>
</feature>
<sequence length="333" mass="39380">FPILALFTLLFFIYSNSNKHFIEPQCQSLLLPTKVEADLIVLLWTWPFGDHFPLNQCPKPFNDPRCFFTANHSWYARANAVIFHHRDVCYSKSQMPQISRPDGQYWVWFNMESPSHSPNLDFMDNLINLTMTYRSDSDIYTPYGWLQKKSASQNFTIPEKSKLLAWVISNWNPSSQRVKYYDRLKDHIKIDVYGRQYNNLAKSDLNAVLSTYKFYLSFENSIHTDYITEKLWNNALRSGTVPVVLGPPRETYQRYIPPDSFIHVDDFPSEKDLANYLLELDKDPHKYEQYFRWRSRLEPVGDLDWTTQYCKACVALHKAPSYRTIPSLSKWYT</sequence>
<evidence type="ECO:0000256" key="14">
    <source>
        <dbReference type="ARBA" id="ARBA00036052"/>
    </source>
</evidence>
<dbReference type="Gene3D" id="3.40.50.11660">
    <property type="entry name" value="Glycosyl transferase family 10, C-terminal domain"/>
    <property type="match status" value="1"/>
</dbReference>
<keyword evidence="20" id="KW-0732">Signal</keyword>
<feature type="chain" id="PRO_5035249790" description="Fucosyltransferase" evidence="20">
    <location>
        <begin position="18"/>
        <end position="333"/>
    </location>
</feature>
<evidence type="ECO:0000256" key="8">
    <source>
        <dbReference type="ARBA" id="ARBA00022989"/>
    </source>
</evidence>
<evidence type="ECO:0000256" key="15">
    <source>
        <dbReference type="ARBA" id="ARBA00036273"/>
    </source>
</evidence>
<keyword evidence="24" id="KW-1185">Reference proteome</keyword>
<evidence type="ECO:0000256" key="13">
    <source>
        <dbReference type="ARBA" id="ARBA00029329"/>
    </source>
</evidence>
<dbReference type="GO" id="GO:0006629">
    <property type="term" value="P:lipid metabolic process"/>
    <property type="evidence" value="ECO:0007669"/>
    <property type="project" value="UniProtKB-KW"/>
</dbReference>
<evidence type="ECO:0000256" key="9">
    <source>
        <dbReference type="ARBA" id="ARBA00023034"/>
    </source>
</evidence>
<reference evidence="23" key="1">
    <citation type="thesis" date="2020" institute="ProQuest LLC" country="789 East Eisenhower Parkway, Ann Arbor, MI, USA">
        <title>Comparative Genomics and Chromosome Evolution.</title>
        <authorList>
            <person name="Mudd A.B."/>
        </authorList>
    </citation>
    <scope>NUCLEOTIDE SEQUENCE</scope>
    <source>
        <strain evidence="23">HN-11 Male</strain>
        <tissue evidence="23">Kidney and liver</tissue>
    </source>
</reference>
<evidence type="ECO:0000256" key="5">
    <source>
        <dbReference type="ARBA" id="ARBA00022679"/>
    </source>
</evidence>
<dbReference type="SUPFAM" id="SSF53756">
    <property type="entry name" value="UDP-Glycosyltransferase/glycogen phosphorylase"/>
    <property type="match status" value="1"/>
</dbReference>
<dbReference type="EC" id="2.4.1.-" evidence="19"/>
<dbReference type="PANTHER" id="PTHR11929">
    <property type="entry name" value="ALPHA- 1,3 -FUCOSYLTRANSFERASE"/>
    <property type="match status" value="1"/>
</dbReference>
<organism evidence="23 24">
    <name type="scientific">Eleutherodactylus coqui</name>
    <name type="common">Puerto Rican coqui</name>
    <dbReference type="NCBI Taxonomy" id="57060"/>
    <lineage>
        <taxon>Eukaryota</taxon>
        <taxon>Metazoa</taxon>
        <taxon>Chordata</taxon>
        <taxon>Craniata</taxon>
        <taxon>Vertebrata</taxon>
        <taxon>Euteleostomi</taxon>
        <taxon>Amphibia</taxon>
        <taxon>Batrachia</taxon>
        <taxon>Anura</taxon>
        <taxon>Neobatrachia</taxon>
        <taxon>Hyloidea</taxon>
        <taxon>Eleutherodactylidae</taxon>
        <taxon>Eleutherodactylinae</taxon>
        <taxon>Eleutherodactylus</taxon>
        <taxon>Eleutherodactylus</taxon>
    </lineage>
</organism>
<evidence type="ECO:0000256" key="1">
    <source>
        <dbReference type="ARBA" id="ARBA00004447"/>
    </source>
</evidence>
<evidence type="ECO:0000256" key="3">
    <source>
        <dbReference type="ARBA" id="ARBA00008919"/>
    </source>
</evidence>
<evidence type="ECO:0000256" key="7">
    <source>
        <dbReference type="ARBA" id="ARBA00022968"/>
    </source>
</evidence>
<comment type="catalytic activity">
    <reaction evidence="16">
        <text>an alpha-Neu5Ac-(2-&gt;3)-beta-D-Gal-(1-&gt;3)-D-GlcNAc derivative + GDP-beta-L-fucose = an alpha-Neu5Ac-(2-&gt;3)-beta-D-Gal-(1-&gt;3)-[alpha-L-Fuc-(1-&gt;4)]-beta-D-GlcNAc derivative + GDP + H(+)</text>
        <dbReference type="Rhea" id="RHEA:62904"/>
        <dbReference type="ChEBI" id="CHEBI:15378"/>
        <dbReference type="ChEBI" id="CHEBI:57273"/>
        <dbReference type="ChEBI" id="CHEBI:58189"/>
        <dbReference type="ChEBI" id="CHEBI:146021"/>
        <dbReference type="ChEBI" id="CHEBI:146022"/>
    </reaction>
    <physiologicalReaction direction="left-to-right" evidence="16">
        <dbReference type="Rhea" id="RHEA:62905"/>
    </physiologicalReaction>
</comment>
<dbReference type="AlphaFoldDB" id="A0A8J6B2U5"/>
<keyword evidence="7" id="KW-0735">Signal-anchor</keyword>
<dbReference type="Pfam" id="PF17039">
    <property type="entry name" value="Glyco_tran_10_N"/>
    <property type="match status" value="1"/>
</dbReference>
<comment type="catalytic activity">
    <reaction evidence="13">
        <text>a beta-D-galactosyl-(1-&gt;4)-N-acetyl-beta-D-glucosaminyl derivative + GDP-beta-L-fucose = a beta-D-galactosyl-(1-&gt;4)-[alpha-L-fucosyl-(1-&gt;3)]-N-acetyl-beta-D-glucosaminyl derivative + GDP + H(+)</text>
        <dbReference type="Rhea" id="RHEA:14257"/>
        <dbReference type="ChEBI" id="CHEBI:15378"/>
        <dbReference type="ChEBI" id="CHEBI:57273"/>
        <dbReference type="ChEBI" id="CHEBI:58189"/>
        <dbReference type="ChEBI" id="CHEBI:133507"/>
        <dbReference type="ChEBI" id="CHEBI:137941"/>
        <dbReference type="EC" id="2.4.1.152"/>
    </reaction>
    <physiologicalReaction direction="left-to-right" evidence="13">
        <dbReference type="Rhea" id="RHEA:14258"/>
    </physiologicalReaction>
</comment>
<comment type="caution">
    <text evidence="23">The sequence shown here is derived from an EMBL/GenBank/DDBJ whole genome shotgun (WGS) entry which is preliminary data.</text>
</comment>
<dbReference type="UniPathway" id="UPA00378"/>
<keyword evidence="10" id="KW-0443">Lipid metabolism</keyword>
<comment type="catalytic activity">
    <reaction evidence="15">
        <text>a beta-D-galactosyl-(1-&gt;3)-N-acetyl-beta-D-glucosaminyl derivative + GDP-beta-L-fucose = a beta-D-galactosyl-(1-&gt;3)-[alpha-L-fucosyl-(1-&gt;4)]-N-acetyl-beta-D-glucosaminyl derivative + GDP + H(+)</text>
        <dbReference type="Rhea" id="RHEA:23628"/>
        <dbReference type="ChEBI" id="CHEBI:15378"/>
        <dbReference type="ChEBI" id="CHEBI:57273"/>
        <dbReference type="ChEBI" id="CHEBI:58189"/>
        <dbReference type="ChEBI" id="CHEBI:133506"/>
        <dbReference type="ChEBI" id="CHEBI:140304"/>
        <dbReference type="EC" id="2.4.1.65"/>
    </reaction>
    <physiologicalReaction direction="left-to-right" evidence="15">
        <dbReference type="Rhea" id="RHEA:23629"/>
    </physiologicalReaction>
</comment>
<keyword evidence="5 19" id="KW-0808">Transferase</keyword>
<keyword evidence="12" id="KW-0325">Glycoprotein</keyword>
<evidence type="ECO:0000256" key="18">
    <source>
        <dbReference type="ARBA" id="ARBA00036928"/>
    </source>
</evidence>
<evidence type="ECO:0000256" key="10">
    <source>
        <dbReference type="ARBA" id="ARBA00023098"/>
    </source>
</evidence>
<dbReference type="InterPro" id="IPR001503">
    <property type="entry name" value="Glyco_trans_10"/>
</dbReference>
<proteinExistence type="inferred from homology"/>
<dbReference type="GO" id="GO:0032580">
    <property type="term" value="C:Golgi cisterna membrane"/>
    <property type="evidence" value="ECO:0007669"/>
    <property type="project" value="UniProtKB-SubCell"/>
</dbReference>
<name>A0A8J6B2U5_ELECQ</name>
<dbReference type="InterPro" id="IPR038577">
    <property type="entry name" value="GT10-like_C_sf"/>
</dbReference>
<evidence type="ECO:0000256" key="4">
    <source>
        <dbReference type="ARBA" id="ARBA00022676"/>
    </source>
</evidence>
<feature type="signal peptide" evidence="20">
    <location>
        <begin position="1"/>
        <end position="17"/>
    </location>
</feature>
<dbReference type="InterPro" id="IPR031481">
    <property type="entry name" value="Glyco_tran_10_N"/>
</dbReference>
<evidence type="ECO:0000256" key="11">
    <source>
        <dbReference type="ARBA" id="ARBA00023136"/>
    </source>
</evidence>
<dbReference type="FunFam" id="3.40.50.11660:FF:000001">
    <property type="entry name" value="alpha-(1,3)-fucosyltransferase 9"/>
    <property type="match status" value="1"/>
</dbReference>
<comment type="catalytic activity">
    <reaction evidence="14">
        <text>an alpha-Neu5Ac-(2-&gt;3)-beta-D-Gal-(1-&gt;4)-beta-D-GlcNAc-(1-&gt;3)-beta-D-Gal-(1-&gt;4)-[alpha-L-Fuc-(1-&gt;3)]-beta-D-GlcNAc derivative + GDP-beta-L-fucose = an alpha-Neu5Ac-(2-&gt;3)-beta-D-Gal-(1-&gt;4)-[alpha-L-Fuc-(1-&gt;3)]-beta-D-GlcNAc-(1-&gt;3)-beta-D-Gal-(1-&gt;4)-[alpha-L-Fuc-(1-&gt;3)]-beta-D-GlcNAc derivative + GDP + H(+)</text>
        <dbReference type="Rhea" id="RHEA:52864"/>
        <dbReference type="ChEBI" id="CHEBI:15378"/>
        <dbReference type="ChEBI" id="CHEBI:57273"/>
        <dbReference type="ChEBI" id="CHEBI:58189"/>
        <dbReference type="ChEBI" id="CHEBI:145342"/>
        <dbReference type="ChEBI" id="CHEBI:145343"/>
    </reaction>
    <physiologicalReaction direction="left-to-right" evidence="14">
        <dbReference type="Rhea" id="RHEA:52865"/>
    </physiologicalReaction>
</comment>
<keyword evidence="11" id="KW-0472">Membrane</keyword>
<evidence type="ECO:0000259" key="22">
    <source>
        <dbReference type="Pfam" id="PF17039"/>
    </source>
</evidence>
<evidence type="ECO:0000256" key="20">
    <source>
        <dbReference type="SAM" id="SignalP"/>
    </source>
</evidence>
<evidence type="ECO:0000256" key="2">
    <source>
        <dbReference type="ARBA" id="ARBA00004922"/>
    </source>
</evidence>
<comment type="subcellular location">
    <subcellularLocation>
        <location evidence="1 19">Golgi apparatus</location>
        <location evidence="1 19">Golgi stack membrane</location>
        <topology evidence="1 19">Single-pass type II membrane protein</topology>
    </subcellularLocation>
</comment>
<dbReference type="EMBL" id="WNTK01013262">
    <property type="protein sequence ID" value="KAG9462149.1"/>
    <property type="molecule type" value="Genomic_DNA"/>
</dbReference>
<gene>
    <name evidence="23" type="ORF">GDO78_014813</name>
</gene>
<dbReference type="InterPro" id="IPR055270">
    <property type="entry name" value="Glyco_tran_10_C"/>
</dbReference>
<evidence type="ECO:0000256" key="17">
    <source>
        <dbReference type="ARBA" id="ARBA00036481"/>
    </source>
</evidence>
<comment type="catalytic activity">
    <reaction evidence="17">
        <text>an N-acetyl-alpha-neuraminyl-(2-&gt;3)-beta-D-galactosyl-(1-&gt;4)-N-acetyl-beta-D-glucosaminyl derivative + GDP-beta-L-fucose = an alpha-Neu5Ac-(2-&gt;3)-beta-D-Gal-(1-&gt;4)-[alpha-L-Fuc-(1-&gt;3)]-beta-D-GlcNAc derivative + GDP + H(+)</text>
        <dbReference type="Rhea" id="RHEA:56076"/>
        <dbReference type="ChEBI" id="CHEBI:15378"/>
        <dbReference type="ChEBI" id="CHEBI:57273"/>
        <dbReference type="ChEBI" id="CHEBI:58189"/>
        <dbReference type="ChEBI" id="CHEBI:136545"/>
        <dbReference type="ChEBI" id="CHEBI:139509"/>
    </reaction>
    <physiologicalReaction direction="left-to-right" evidence="17">
        <dbReference type="Rhea" id="RHEA:56077"/>
    </physiologicalReaction>
</comment>
<dbReference type="GO" id="GO:0017083">
    <property type="term" value="F:4-galactosyl-N-acetylglucosaminide 3-alpha-L-fucosyltransferase activity"/>
    <property type="evidence" value="ECO:0007669"/>
    <property type="project" value="UniProtKB-EC"/>
</dbReference>
<keyword evidence="6 19" id="KW-0812">Transmembrane</keyword>
<keyword evidence="9 19" id="KW-0333">Golgi apparatus</keyword>
<dbReference type="Pfam" id="PF00852">
    <property type="entry name" value="Glyco_transf_10"/>
    <property type="match status" value="1"/>
</dbReference>
<protein>
    <recommendedName>
        <fullName evidence="19">Fucosyltransferase</fullName>
        <ecNumber evidence="19">2.4.1.-</ecNumber>
    </recommendedName>
</protein>
<evidence type="ECO:0000256" key="12">
    <source>
        <dbReference type="ARBA" id="ARBA00023180"/>
    </source>
</evidence>
<dbReference type="OrthoDB" id="427096at2759"/>
<keyword evidence="4 19" id="KW-0328">Glycosyltransferase</keyword>
<evidence type="ECO:0000313" key="23">
    <source>
        <dbReference type="EMBL" id="KAG9462149.1"/>
    </source>
</evidence>
<evidence type="ECO:0000313" key="24">
    <source>
        <dbReference type="Proteomes" id="UP000770717"/>
    </source>
</evidence>
<evidence type="ECO:0000259" key="21">
    <source>
        <dbReference type="Pfam" id="PF00852"/>
    </source>
</evidence>
<dbReference type="GO" id="GO:0017060">
    <property type="term" value="F:3-galactosyl-N-acetylglucosaminide 4-alpha-L-fucosyltransferase activity"/>
    <property type="evidence" value="ECO:0007669"/>
    <property type="project" value="UniProtKB-EC"/>
</dbReference>
<keyword evidence="8" id="KW-1133">Transmembrane helix</keyword>
<evidence type="ECO:0000256" key="6">
    <source>
        <dbReference type="ARBA" id="ARBA00022692"/>
    </source>
</evidence>
<feature type="domain" description="Fucosyltransferase C-terminal" evidence="21">
    <location>
        <begin position="158"/>
        <end position="331"/>
    </location>
</feature>
<feature type="non-terminal residue" evidence="23">
    <location>
        <position position="1"/>
    </location>
</feature>